<reference evidence="1" key="1">
    <citation type="journal article" date="2020" name="Nature">
        <title>Giant virus diversity and host interactions through global metagenomics.</title>
        <authorList>
            <person name="Schulz F."/>
            <person name="Roux S."/>
            <person name="Paez-Espino D."/>
            <person name="Jungbluth S."/>
            <person name="Walsh D.A."/>
            <person name="Denef V.J."/>
            <person name="McMahon K.D."/>
            <person name="Konstantinidis K.T."/>
            <person name="Eloe-Fadrosh E.A."/>
            <person name="Kyrpides N.C."/>
            <person name="Woyke T."/>
        </authorList>
    </citation>
    <scope>NUCLEOTIDE SEQUENCE</scope>
    <source>
        <strain evidence="1">GVMAG-S-1101169-75</strain>
    </source>
</reference>
<accession>A0A6C0K0E7</accession>
<proteinExistence type="predicted"/>
<evidence type="ECO:0000313" key="1">
    <source>
        <dbReference type="EMBL" id="QHU11512.1"/>
    </source>
</evidence>
<dbReference type="EMBL" id="MN740785">
    <property type="protein sequence ID" value="QHU11512.1"/>
    <property type="molecule type" value="Genomic_DNA"/>
</dbReference>
<name>A0A6C0K0E7_9ZZZZ</name>
<organism evidence="1">
    <name type="scientific">viral metagenome</name>
    <dbReference type="NCBI Taxonomy" id="1070528"/>
    <lineage>
        <taxon>unclassified sequences</taxon>
        <taxon>metagenomes</taxon>
        <taxon>organismal metagenomes</taxon>
    </lineage>
</organism>
<sequence length="40" mass="4653">MSISDCFPLLPYRHLVLQVDGCSFGPKHCFFWMASKNKTF</sequence>
<protein>
    <submittedName>
        <fullName evidence="1">Uncharacterized protein</fullName>
    </submittedName>
</protein>
<dbReference type="AlphaFoldDB" id="A0A6C0K0E7"/>